<dbReference type="SUPFAM" id="SSF51206">
    <property type="entry name" value="cAMP-binding domain-like"/>
    <property type="match status" value="1"/>
</dbReference>
<protein>
    <submittedName>
        <fullName evidence="6">Crp/Fnr family transcriptional regulator</fullName>
    </submittedName>
</protein>
<keyword evidence="7" id="KW-1185">Reference proteome</keyword>
<name>A0ABT3XRZ5_9FLAO</name>
<evidence type="ECO:0000256" key="1">
    <source>
        <dbReference type="ARBA" id="ARBA00023015"/>
    </source>
</evidence>
<dbReference type="InterPro" id="IPR000595">
    <property type="entry name" value="cNMP-bd_dom"/>
</dbReference>
<dbReference type="PRINTS" id="PR00034">
    <property type="entry name" value="HTHCRP"/>
</dbReference>
<keyword evidence="2" id="KW-0238">DNA-binding</keyword>
<dbReference type="EMBL" id="JAOVZW010000015">
    <property type="protein sequence ID" value="MCX8524885.1"/>
    <property type="molecule type" value="Genomic_DNA"/>
</dbReference>
<reference evidence="6" key="1">
    <citation type="submission" date="2022-10" db="EMBL/GenBank/DDBJ databases">
        <title>Chryseobacterium sp. nov., a novel bacterial species.</title>
        <authorList>
            <person name="Cao Y."/>
        </authorList>
    </citation>
    <scope>NUCLEOTIDE SEQUENCE</scope>
    <source>
        <strain evidence="6">CCTCC AB2015118</strain>
    </source>
</reference>
<dbReference type="InterPro" id="IPR012318">
    <property type="entry name" value="HTH_CRP"/>
</dbReference>
<evidence type="ECO:0000259" key="5">
    <source>
        <dbReference type="PROSITE" id="PS51063"/>
    </source>
</evidence>
<accession>A0ABT3XRZ5</accession>
<dbReference type="PROSITE" id="PS51063">
    <property type="entry name" value="HTH_CRP_2"/>
    <property type="match status" value="1"/>
</dbReference>
<dbReference type="Gene3D" id="2.60.120.10">
    <property type="entry name" value="Jelly Rolls"/>
    <property type="match status" value="1"/>
</dbReference>
<evidence type="ECO:0000256" key="3">
    <source>
        <dbReference type="ARBA" id="ARBA00023163"/>
    </source>
</evidence>
<dbReference type="InterPro" id="IPR018490">
    <property type="entry name" value="cNMP-bd_dom_sf"/>
</dbReference>
<dbReference type="PANTHER" id="PTHR24567">
    <property type="entry name" value="CRP FAMILY TRANSCRIPTIONAL REGULATORY PROTEIN"/>
    <property type="match status" value="1"/>
</dbReference>
<sequence>MKTISCMKIDEQLLKSYSAEIKTYKEKESIFREGDSPSYYFQIMDGSVKVNNYNEEGKEFIHNILGNGQSFGDPLLFIDKRYPVNAIALKPTTVIRLPRKNFINLIKEHPQVSMEMNACLSHRLYFKMIMIQNMASHNPAARITGLFDYLKSYSDCGDSHSFNVKLTRQQIADLTGLRVETIIRTIKKMEKEEILKIHERKICY</sequence>
<organism evidence="6 7">
    <name type="scientific">Chryseobacterium formosus</name>
    <dbReference type="NCBI Taxonomy" id="1537363"/>
    <lineage>
        <taxon>Bacteria</taxon>
        <taxon>Pseudomonadati</taxon>
        <taxon>Bacteroidota</taxon>
        <taxon>Flavobacteriia</taxon>
        <taxon>Flavobacteriales</taxon>
        <taxon>Weeksellaceae</taxon>
        <taxon>Chryseobacterium group</taxon>
        <taxon>Chryseobacterium</taxon>
    </lineage>
</organism>
<dbReference type="Proteomes" id="UP001073122">
    <property type="component" value="Unassembled WGS sequence"/>
</dbReference>
<evidence type="ECO:0000313" key="7">
    <source>
        <dbReference type="Proteomes" id="UP001073122"/>
    </source>
</evidence>
<feature type="domain" description="Cyclic nucleotide-binding" evidence="4">
    <location>
        <begin position="22"/>
        <end position="123"/>
    </location>
</feature>
<dbReference type="InterPro" id="IPR014710">
    <property type="entry name" value="RmlC-like_jellyroll"/>
</dbReference>
<dbReference type="CDD" id="cd00038">
    <property type="entry name" value="CAP_ED"/>
    <property type="match status" value="1"/>
</dbReference>
<feature type="domain" description="HTH crp-type" evidence="5">
    <location>
        <begin position="137"/>
        <end position="204"/>
    </location>
</feature>
<dbReference type="CDD" id="cd00092">
    <property type="entry name" value="HTH_CRP"/>
    <property type="match status" value="1"/>
</dbReference>
<comment type="caution">
    <text evidence="6">The sequence shown here is derived from an EMBL/GenBank/DDBJ whole genome shotgun (WGS) entry which is preliminary data.</text>
</comment>
<evidence type="ECO:0000313" key="6">
    <source>
        <dbReference type="EMBL" id="MCX8524885.1"/>
    </source>
</evidence>
<keyword evidence="1" id="KW-0805">Transcription regulation</keyword>
<dbReference type="InterPro" id="IPR050397">
    <property type="entry name" value="Env_Response_Regulators"/>
</dbReference>
<proteinExistence type="predicted"/>
<dbReference type="PROSITE" id="PS50042">
    <property type="entry name" value="CNMP_BINDING_3"/>
    <property type="match status" value="1"/>
</dbReference>
<dbReference type="SMART" id="SM00419">
    <property type="entry name" value="HTH_CRP"/>
    <property type="match status" value="1"/>
</dbReference>
<dbReference type="SUPFAM" id="SSF46785">
    <property type="entry name" value="Winged helix' DNA-binding domain"/>
    <property type="match status" value="1"/>
</dbReference>
<evidence type="ECO:0000256" key="2">
    <source>
        <dbReference type="ARBA" id="ARBA00023125"/>
    </source>
</evidence>
<dbReference type="PANTHER" id="PTHR24567:SF28">
    <property type="entry name" value="LISTERIOLYSIN REGULATORY PROTEIN"/>
    <property type="match status" value="1"/>
</dbReference>
<evidence type="ECO:0000259" key="4">
    <source>
        <dbReference type="PROSITE" id="PS50042"/>
    </source>
</evidence>
<dbReference type="InterPro" id="IPR036390">
    <property type="entry name" value="WH_DNA-bd_sf"/>
</dbReference>
<dbReference type="Pfam" id="PF13545">
    <property type="entry name" value="HTH_Crp_2"/>
    <property type="match status" value="1"/>
</dbReference>
<dbReference type="SMART" id="SM00100">
    <property type="entry name" value="cNMP"/>
    <property type="match status" value="1"/>
</dbReference>
<dbReference type="RefSeq" id="WP_267266168.1">
    <property type="nucleotide sequence ID" value="NZ_JAOVZW010000015.1"/>
</dbReference>
<dbReference type="Pfam" id="PF00027">
    <property type="entry name" value="cNMP_binding"/>
    <property type="match status" value="1"/>
</dbReference>
<keyword evidence="3" id="KW-0804">Transcription</keyword>
<gene>
    <name evidence="6" type="ORF">OF897_13275</name>
</gene>